<dbReference type="CDD" id="cd01309">
    <property type="entry name" value="Met_dep_hydrolase_C"/>
    <property type="match status" value="1"/>
</dbReference>
<proteinExistence type="inferred from homology"/>
<organism evidence="4 5">
    <name type="scientific">Niveispirillum lacus</name>
    <dbReference type="NCBI Taxonomy" id="1981099"/>
    <lineage>
        <taxon>Bacteria</taxon>
        <taxon>Pseudomonadati</taxon>
        <taxon>Pseudomonadota</taxon>
        <taxon>Alphaproteobacteria</taxon>
        <taxon>Rhodospirillales</taxon>
        <taxon>Azospirillaceae</taxon>
        <taxon>Niveispirillum</taxon>
    </lineage>
</organism>
<feature type="domain" description="Amidohydrolase-related" evidence="3">
    <location>
        <begin position="356"/>
        <end position="448"/>
    </location>
</feature>
<dbReference type="GO" id="GO:0006046">
    <property type="term" value="P:N-acetylglucosamine catabolic process"/>
    <property type="evidence" value="ECO:0007669"/>
    <property type="project" value="TreeGrafter"/>
</dbReference>
<gene>
    <name evidence="4" type="ORF">CHU95_18335</name>
</gene>
<dbReference type="PANTHER" id="PTHR11113:SF14">
    <property type="entry name" value="N-ACETYLGLUCOSAMINE-6-PHOSPHATE DEACETYLASE"/>
    <property type="match status" value="1"/>
</dbReference>
<evidence type="ECO:0000256" key="1">
    <source>
        <dbReference type="ARBA" id="ARBA00010716"/>
    </source>
</evidence>
<keyword evidence="2 4" id="KW-0378">Hydrolase</keyword>
<dbReference type="EMBL" id="NOXU01000031">
    <property type="protein sequence ID" value="OYQ32718.1"/>
    <property type="molecule type" value="Genomic_DNA"/>
</dbReference>
<sequence length="482" mass="51788">MVAGLALVLAGCATGQATKQSTDKNRDDDKAALAQGLDPAANRDPFPSRYKPAPSGLFALTGATVLTGTGQRIDNGTVIVRDGRIEAVGAALPVPAGATVVNATGRYITPGIIDMHSHLGVYASPAVEAHSDGNEATAPNTAEVWAEHSVWPQDPGFERALRGGVTTLKILPGSANLFGGRSVTLKNVPARNVQEMKFPGAPYGLKMACGENPKRVYGGKGRAPASRMSNVAGYRAAWIEAAEYRRKWDAYYEKQKKGDDKGPGDPPKRDLQLDTLADVLRGEILIQNHCYRADEMSVMLDIAKEFGYSIRAFHHATEAYKIGDLLKESGTCIATWAHWWGFKMEAYDGVPANAAIVHHKGACAVIHSDDETLIQHLTKETAQAMAEGRYLGLDIKDEDAITWITANPAKAIGIQDKTGTLEPGKMADIVVWSGNPFSIYTLADLVYIDGVLMHDRANPPAQPRSDFELGQSGPEIFKAGVK</sequence>
<dbReference type="InterPro" id="IPR011059">
    <property type="entry name" value="Metal-dep_hydrolase_composite"/>
</dbReference>
<dbReference type="Proteomes" id="UP000216998">
    <property type="component" value="Unassembled WGS sequence"/>
</dbReference>
<dbReference type="OrthoDB" id="9796020at2"/>
<comment type="similarity">
    <text evidence="1">Belongs to the metallo-dependent hydrolases superfamily. NagA family.</text>
</comment>
<evidence type="ECO:0000313" key="4">
    <source>
        <dbReference type="EMBL" id="OYQ32718.1"/>
    </source>
</evidence>
<dbReference type="GO" id="GO:0008448">
    <property type="term" value="F:N-acetylglucosamine-6-phosphate deacetylase activity"/>
    <property type="evidence" value="ECO:0007669"/>
    <property type="project" value="TreeGrafter"/>
</dbReference>
<comment type="caution">
    <text evidence="4">The sequence shown here is derived from an EMBL/GenBank/DDBJ whole genome shotgun (WGS) entry which is preliminary data.</text>
</comment>
<dbReference type="SUPFAM" id="SSF51338">
    <property type="entry name" value="Composite domain of metallo-dependent hydrolases"/>
    <property type="match status" value="1"/>
</dbReference>
<dbReference type="SUPFAM" id="SSF51556">
    <property type="entry name" value="Metallo-dependent hydrolases"/>
    <property type="match status" value="1"/>
</dbReference>
<dbReference type="AlphaFoldDB" id="A0A255YU28"/>
<accession>A0A255YU28</accession>
<dbReference type="InterPro" id="IPR032466">
    <property type="entry name" value="Metal_Hydrolase"/>
</dbReference>
<keyword evidence="5" id="KW-1185">Reference proteome</keyword>
<protein>
    <submittedName>
        <fullName evidence="4">Amidohydrolase</fullName>
    </submittedName>
</protein>
<dbReference type="InterPro" id="IPR006680">
    <property type="entry name" value="Amidohydro-rel"/>
</dbReference>
<name>A0A255YU28_9PROT</name>
<reference evidence="4 5" key="1">
    <citation type="submission" date="2017-07" db="EMBL/GenBank/DDBJ databases">
        <title>Niveispirillum cyanobacteriorum sp. nov., isolated from cyanobacterial aggregates in a eutrophic lake.</title>
        <authorList>
            <person name="Cai H."/>
        </authorList>
    </citation>
    <scope>NUCLEOTIDE SEQUENCE [LARGE SCALE GENOMIC DNA]</scope>
    <source>
        <strain evidence="5">TH1-14</strain>
    </source>
</reference>
<evidence type="ECO:0000259" key="3">
    <source>
        <dbReference type="Pfam" id="PF01979"/>
    </source>
</evidence>
<dbReference type="Pfam" id="PF01979">
    <property type="entry name" value="Amidohydro_1"/>
    <property type="match status" value="1"/>
</dbReference>
<dbReference type="PANTHER" id="PTHR11113">
    <property type="entry name" value="N-ACETYLGLUCOSAMINE-6-PHOSPHATE DEACETYLASE"/>
    <property type="match status" value="1"/>
</dbReference>
<evidence type="ECO:0000313" key="5">
    <source>
        <dbReference type="Proteomes" id="UP000216998"/>
    </source>
</evidence>
<dbReference type="Gene3D" id="3.20.20.140">
    <property type="entry name" value="Metal-dependent hydrolases"/>
    <property type="match status" value="1"/>
</dbReference>
<evidence type="ECO:0000256" key="2">
    <source>
        <dbReference type="ARBA" id="ARBA00022801"/>
    </source>
</evidence>